<evidence type="ECO:0000313" key="2">
    <source>
        <dbReference type="EMBL" id="EPS25335.1"/>
    </source>
</evidence>
<evidence type="ECO:0000313" key="3">
    <source>
        <dbReference type="Proteomes" id="UP000019376"/>
    </source>
</evidence>
<name>S7Z4B6_PENO1</name>
<dbReference type="AlphaFoldDB" id="S7Z4B6"/>
<evidence type="ECO:0000256" key="1">
    <source>
        <dbReference type="SAM" id="MobiDB-lite"/>
    </source>
</evidence>
<organism evidence="2 3">
    <name type="scientific">Penicillium oxalicum (strain 114-2 / CGMCC 5302)</name>
    <name type="common">Penicillium decumbens</name>
    <dbReference type="NCBI Taxonomy" id="933388"/>
    <lineage>
        <taxon>Eukaryota</taxon>
        <taxon>Fungi</taxon>
        <taxon>Dikarya</taxon>
        <taxon>Ascomycota</taxon>
        <taxon>Pezizomycotina</taxon>
        <taxon>Eurotiomycetes</taxon>
        <taxon>Eurotiomycetidae</taxon>
        <taxon>Eurotiales</taxon>
        <taxon>Aspergillaceae</taxon>
        <taxon>Penicillium</taxon>
    </lineage>
</organism>
<proteinExistence type="predicted"/>
<dbReference type="EMBL" id="KB644408">
    <property type="protein sequence ID" value="EPS25335.1"/>
    <property type="molecule type" value="Genomic_DNA"/>
</dbReference>
<feature type="compositionally biased region" description="Basic and acidic residues" evidence="1">
    <location>
        <begin position="21"/>
        <end position="45"/>
    </location>
</feature>
<feature type="region of interest" description="Disordered" evidence="1">
    <location>
        <begin position="1"/>
        <end position="69"/>
    </location>
</feature>
<accession>S7Z4B6</accession>
<dbReference type="Proteomes" id="UP000019376">
    <property type="component" value="Unassembled WGS sequence"/>
</dbReference>
<dbReference type="HOGENOM" id="CLU_1949543_0_0_1"/>
<feature type="compositionally biased region" description="Basic and acidic residues" evidence="1">
    <location>
        <begin position="60"/>
        <end position="69"/>
    </location>
</feature>
<keyword evidence="3" id="KW-1185">Reference proteome</keyword>
<gene>
    <name evidence="2" type="ORF">PDE_00268</name>
</gene>
<sequence>MIPDWQPARPEHPEGSTTRWTRNERRETQIESKPSRRRGYQEEQSWHTGGTGPSSALVHTFDDNEARREPVNEQTLIFKGWLEDPPGPVWVVFSRLAMLESSSHRVRGSNQSRIHDFHPPDESIPCKLD</sequence>
<protein>
    <submittedName>
        <fullName evidence="2">Uncharacterized protein</fullName>
    </submittedName>
</protein>
<feature type="region of interest" description="Disordered" evidence="1">
    <location>
        <begin position="105"/>
        <end position="129"/>
    </location>
</feature>
<reference evidence="2 3" key="1">
    <citation type="journal article" date="2013" name="PLoS ONE">
        <title>Genomic and secretomic analyses reveal unique features of the lignocellulolytic enzyme system of Penicillium decumbens.</title>
        <authorList>
            <person name="Liu G."/>
            <person name="Zhang L."/>
            <person name="Wei X."/>
            <person name="Zou G."/>
            <person name="Qin Y."/>
            <person name="Ma L."/>
            <person name="Li J."/>
            <person name="Zheng H."/>
            <person name="Wang S."/>
            <person name="Wang C."/>
            <person name="Xun L."/>
            <person name="Zhao G.-P."/>
            <person name="Zhou Z."/>
            <person name="Qu Y."/>
        </authorList>
    </citation>
    <scope>NUCLEOTIDE SEQUENCE [LARGE SCALE GENOMIC DNA]</scope>
    <source>
        <strain evidence="3">114-2 / CGMCC 5302</strain>
    </source>
</reference>